<accession>A0A6A6B0L4</accession>
<sequence length="603" mass="63129">MTSRKSSLNAWLATSFGCCASASPSDDYVDQTTNVGKSSAVSDEQPRPLVLPRMQTYPKPSGRGIGKLNDNRPWTAHGRSASRPTIGAPTNFRKVDGCTPLNSNPPTPPVAAGPVAPIAPRRRSFRPLELSIYFPQNKLSPLPDFTNSVWTKQPEGLAMPPQAVVKPRSDSGCDTGSLRSSFGLRKPVPSFVPFGDEDDDVEDIEGLASAAVVTDDKSHVIPSPRPTLKRDSVATINSASRLALERATALPAPPRSALKRVNSLPESPTTPVAATSSHTRSNTEPIAALEKAQAQAQTQPQPQTQTQPQLRARRITRDSVDAAIRELNSIVSERRRAAKSASSSKASSVRASPASMHVPAIAPNYKMHVRSETLEDIGSAFSMPLASNNAAGQDQTPLSQPLPSVPASPSTTMASAPSPPQATTLSTSTRARLAGWFRRAPGHAGHAKAASEPFYALQPSGSTRSATAVNALTTSSTLSFRTAPPFPISTTSTGTAAMSVSTTSLPETLRTSVAHASPPCSPREVRAGGGAVGVGGAALGLGIRESYGAYPGVHPTKDGRLIRIAVVPPTPEMGAGVRRQQSWGKGVGASRGLESLRGVGVAY</sequence>
<feature type="region of interest" description="Disordered" evidence="1">
    <location>
        <begin position="248"/>
        <end position="316"/>
    </location>
</feature>
<proteinExistence type="predicted"/>
<feature type="compositionally biased region" description="Polar residues" evidence="1">
    <location>
        <begin position="264"/>
        <end position="284"/>
    </location>
</feature>
<organism evidence="3 4">
    <name type="scientific">Aplosporella prunicola CBS 121167</name>
    <dbReference type="NCBI Taxonomy" id="1176127"/>
    <lineage>
        <taxon>Eukaryota</taxon>
        <taxon>Fungi</taxon>
        <taxon>Dikarya</taxon>
        <taxon>Ascomycota</taxon>
        <taxon>Pezizomycotina</taxon>
        <taxon>Dothideomycetes</taxon>
        <taxon>Dothideomycetes incertae sedis</taxon>
        <taxon>Botryosphaeriales</taxon>
        <taxon>Aplosporellaceae</taxon>
        <taxon>Aplosporella</taxon>
    </lineage>
</organism>
<evidence type="ECO:0000313" key="3">
    <source>
        <dbReference type="EMBL" id="KAF2136775.1"/>
    </source>
</evidence>
<gene>
    <name evidence="3" type="ORF">K452DRAFT_302467</name>
</gene>
<dbReference type="GeneID" id="54300091"/>
<feature type="compositionally biased region" description="Low complexity" evidence="1">
    <location>
        <begin position="405"/>
        <end position="427"/>
    </location>
</feature>
<evidence type="ECO:0000256" key="2">
    <source>
        <dbReference type="SAM" id="SignalP"/>
    </source>
</evidence>
<evidence type="ECO:0000313" key="4">
    <source>
        <dbReference type="Proteomes" id="UP000799438"/>
    </source>
</evidence>
<protein>
    <submittedName>
        <fullName evidence="3">Uncharacterized protein</fullName>
    </submittedName>
</protein>
<name>A0A6A6B0L4_9PEZI</name>
<dbReference type="RefSeq" id="XP_033392493.1">
    <property type="nucleotide sequence ID" value="XM_033542594.1"/>
</dbReference>
<evidence type="ECO:0000256" key="1">
    <source>
        <dbReference type="SAM" id="MobiDB-lite"/>
    </source>
</evidence>
<dbReference type="Proteomes" id="UP000799438">
    <property type="component" value="Unassembled WGS sequence"/>
</dbReference>
<feature type="region of interest" description="Disordered" evidence="1">
    <location>
        <begin position="385"/>
        <end position="427"/>
    </location>
</feature>
<dbReference type="OrthoDB" id="3595619at2759"/>
<reference evidence="3" key="1">
    <citation type="journal article" date="2020" name="Stud. Mycol.">
        <title>101 Dothideomycetes genomes: a test case for predicting lifestyles and emergence of pathogens.</title>
        <authorList>
            <person name="Haridas S."/>
            <person name="Albert R."/>
            <person name="Binder M."/>
            <person name="Bloem J."/>
            <person name="Labutti K."/>
            <person name="Salamov A."/>
            <person name="Andreopoulos B."/>
            <person name="Baker S."/>
            <person name="Barry K."/>
            <person name="Bills G."/>
            <person name="Bluhm B."/>
            <person name="Cannon C."/>
            <person name="Castanera R."/>
            <person name="Culley D."/>
            <person name="Daum C."/>
            <person name="Ezra D."/>
            <person name="Gonzalez J."/>
            <person name="Henrissat B."/>
            <person name="Kuo A."/>
            <person name="Liang C."/>
            <person name="Lipzen A."/>
            <person name="Lutzoni F."/>
            <person name="Magnuson J."/>
            <person name="Mondo S."/>
            <person name="Nolan M."/>
            <person name="Ohm R."/>
            <person name="Pangilinan J."/>
            <person name="Park H.-J."/>
            <person name="Ramirez L."/>
            <person name="Alfaro M."/>
            <person name="Sun H."/>
            <person name="Tritt A."/>
            <person name="Yoshinaga Y."/>
            <person name="Zwiers L.-H."/>
            <person name="Turgeon B."/>
            <person name="Goodwin S."/>
            <person name="Spatafora J."/>
            <person name="Crous P."/>
            <person name="Grigoriev I."/>
        </authorList>
    </citation>
    <scope>NUCLEOTIDE SEQUENCE</scope>
    <source>
        <strain evidence="3">CBS 121167</strain>
    </source>
</reference>
<feature type="compositionally biased region" description="Low complexity" evidence="1">
    <location>
        <begin position="292"/>
        <end position="309"/>
    </location>
</feature>
<dbReference type="AlphaFoldDB" id="A0A6A6B0L4"/>
<dbReference type="PROSITE" id="PS51257">
    <property type="entry name" value="PROKAR_LIPOPROTEIN"/>
    <property type="match status" value="1"/>
</dbReference>
<dbReference type="EMBL" id="ML995512">
    <property type="protein sequence ID" value="KAF2136775.1"/>
    <property type="molecule type" value="Genomic_DNA"/>
</dbReference>
<feature type="chain" id="PRO_5025347335" evidence="2">
    <location>
        <begin position="22"/>
        <end position="603"/>
    </location>
</feature>
<feature type="signal peptide" evidence="2">
    <location>
        <begin position="1"/>
        <end position="21"/>
    </location>
</feature>
<feature type="compositionally biased region" description="Polar residues" evidence="1">
    <location>
        <begin position="385"/>
        <end position="402"/>
    </location>
</feature>
<keyword evidence="2" id="KW-0732">Signal</keyword>
<feature type="region of interest" description="Disordered" evidence="1">
    <location>
        <begin position="52"/>
        <end position="90"/>
    </location>
</feature>
<keyword evidence="4" id="KW-1185">Reference proteome</keyword>